<dbReference type="GO" id="GO:0016301">
    <property type="term" value="F:kinase activity"/>
    <property type="evidence" value="ECO:0007669"/>
    <property type="project" value="UniProtKB-KW"/>
</dbReference>
<dbReference type="SMART" id="SM00267">
    <property type="entry name" value="GGDEF"/>
    <property type="match status" value="1"/>
</dbReference>
<reference evidence="3 4" key="1">
    <citation type="journal article" date="2015" name="Genome Biol. Evol.">
        <title>The Dynamics of Genetic Interactions between Vibrio metoecus and Vibrio cholerae, Two Close Relatives Co-Occurring in the Environment.</title>
        <authorList>
            <person name="Orata F.D."/>
            <person name="Kirchberger P.C."/>
            <person name="Meheust R."/>
            <person name="Barlow E.J."/>
            <person name="Tarr C.L."/>
            <person name="Boucher Y."/>
        </authorList>
    </citation>
    <scope>NUCLEOTIDE SEQUENCE [LARGE SCALE GENOMIC DNA]</scope>
    <source>
        <strain evidence="3 4">YB5B04</strain>
    </source>
</reference>
<dbReference type="CDD" id="cd01949">
    <property type="entry name" value="GGDEF"/>
    <property type="match status" value="1"/>
</dbReference>
<dbReference type="InterPro" id="IPR052163">
    <property type="entry name" value="DGC-Regulatory_Protein"/>
</dbReference>
<dbReference type="PROSITE" id="PS50887">
    <property type="entry name" value="GGDEF"/>
    <property type="match status" value="1"/>
</dbReference>
<evidence type="ECO:0000256" key="1">
    <source>
        <dbReference type="ARBA" id="ARBA00001946"/>
    </source>
</evidence>
<keyword evidence="3" id="KW-0418">Kinase</keyword>
<dbReference type="Gene3D" id="3.30.450.20">
    <property type="entry name" value="PAS domain"/>
    <property type="match status" value="1"/>
</dbReference>
<dbReference type="InterPro" id="IPR029787">
    <property type="entry name" value="Nucleotide_cyclase"/>
</dbReference>
<gene>
    <name evidence="3" type="ORF">XV92_12395</name>
</gene>
<dbReference type="Proteomes" id="UP000050491">
    <property type="component" value="Unassembled WGS sequence"/>
</dbReference>
<evidence type="ECO:0000259" key="2">
    <source>
        <dbReference type="PROSITE" id="PS50887"/>
    </source>
</evidence>
<keyword evidence="3" id="KW-0808">Transferase</keyword>
<dbReference type="AlphaFoldDB" id="A0A0Q0PUS6"/>
<dbReference type="InterPro" id="IPR043128">
    <property type="entry name" value="Rev_trsase/Diguanyl_cyclase"/>
</dbReference>
<organism evidence="3 4">
    <name type="scientific">Vibrio metoecus</name>
    <dbReference type="NCBI Taxonomy" id="1481663"/>
    <lineage>
        <taxon>Bacteria</taxon>
        <taxon>Pseudomonadati</taxon>
        <taxon>Pseudomonadota</taxon>
        <taxon>Gammaproteobacteria</taxon>
        <taxon>Vibrionales</taxon>
        <taxon>Vibrionaceae</taxon>
        <taxon>Vibrio</taxon>
    </lineage>
</organism>
<dbReference type="Gene3D" id="3.30.70.270">
    <property type="match status" value="1"/>
</dbReference>
<dbReference type="PANTHER" id="PTHR46663">
    <property type="entry name" value="DIGUANYLATE CYCLASE DGCT-RELATED"/>
    <property type="match status" value="1"/>
</dbReference>
<feature type="domain" description="GGDEF" evidence="2">
    <location>
        <begin position="165"/>
        <end position="307"/>
    </location>
</feature>
<dbReference type="FunFam" id="3.30.70.270:FF:000001">
    <property type="entry name" value="Diguanylate cyclase domain protein"/>
    <property type="match status" value="1"/>
</dbReference>
<dbReference type="SUPFAM" id="SSF55785">
    <property type="entry name" value="PYP-like sensor domain (PAS domain)"/>
    <property type="match status" value="1"/>
</dbReference>
<dbReference type="RefSeq" id="WP_055064950.1">
    <property type="nucleotide sequence ID" value="NZ_LBGP01000018.1"/>
</dbReference>
<dbReference type="Pfam" id="PF00990">
    <property type="entry name" value="GGDEF"/>
    <property type="match status" value="1"/>
</dbReference>
<accession>A0A0Q0PUS6</accession>
<protein>
    <submittedName>
        <fullName evidence="3">Histidine kinase</fullName>
    </submittedName>
</protein>
<dbReference type="InterPro" id="IPR000160">
    <property type="entry name" value="GGDEF_dom"/>
</dbReference>
<dbReference type="NCBIfam" id="TIGR00229">
    <property type="entry name" value="sensory_box"/>
    <property type="match status" value="1"/>
</dbReference>
<proteinExistence type="predicted"/>
<evidence type="ECO:0000313" key="4">
    <source>
        <dbReference type="Proteomes" id="UP000050491"/>
    </source>
</evidence>
<dbReference type="InterPro" id="IPR000014">
    <property type="entry name" value="PAS"/>
</dbReference>
<dbReference type="SUPFAM" id="SSF55073">
    <property type="entry name" value="Nucleotide cyclase"/>
    <property type="match status" value="1"/>
</dbReference>
<dbReference type="InterPro" id="IPR035965">
    <property type="entry name" value="PAS-like_dom_sf"/>
</dbReference>
<evidence type="ECO:0000313" key="3">
    <source>
        <dbReference type="EMBL" id="KQA99585.1"/>
    </source>
</evidence>
<dbReference type="OrthoDB" id="9803824at2"/>
<dbReference type="EMBL" id="LBGP01000018">
    <property type="protein sequence ID" value="KQA99585.1"/>
    <property type="molecule type" value="Genomic_DNA"/>
</dbReference>
<dbReference type="PATRIC" id="fig|1481663.12.peg.1270"/>
<sequence length="315" mass="36186">MNSRKRNDSFLELFLTVPIPLCLVSDSGAILKINNRFIDVFGYDLRDIPTLKEWWVLAYPEPSYREWVLASWEEAVKSTEQECHDITPKEYFVCCKNGDIVEMEISGAKLNNGFLATFIDVTKRNSVQREFNRMAMVDNLTNLPNRRYISSLLDQFLLKLKQDHAFAAYMVIDLDNFKQINDIYGHYAGDILLIEVAKRIQEAIKRSDIVARFGGDEFIILLDSFGPLQSIAISESLRIAENVLKLLAQKYRLIVLDGIIEHECSASIGIRIITPDDENMHLVFEHADKAMYQAKKAGKNRLYLYPHNLPLSTDD</sequence>
<dbReference type="NCBIfam" id="TIGR00254">
    <property type="entry name" value="GGDEF"/>
    <property type="match status" value="1"/>
</dbReference>
<comment type="cofactor">
    <cofactor evidence="1">
        <name>Mg(2+)</name>
        <dbReference type="ChEBI" id="CHEBI:18420"/>
    </cofactor>
</comment>
<dbReference type="PANTHER" id="PTHR46663:SF3">
    <property type="entry name" value="SLL0267 PROTEIN"/>
    <property type="match status" value="1"/>
</dbReference>
<comment type="caution">
    <text evidence="3">The sequence shown here is derived from an EMBL/GenBank/DDBJ whole genome shotgun (WGS) entry which is preliminary data.</text>
</comment>
<name>A0A0Q0PUS6_VIBMT</name>